<evidence type="ECO:0000313" key="15">
    <source>
        <dbReference type="Proteomes" id="UP001597218"/>
    </source>
</evidence>
<comment type="subcellular location">
    <subcellularLocation>
        <location evidence="2">Membrane</location>
        <topology evidence="2">Multi-pass membrane protein</topology>
    </subcellularLocation>
</comment>
<dbReference type="Proteomes" id="UP001597218">
    <property type="component" value="Unassembled WGS sequence"/>
</dbReference>
<evidence type="ECO:0000256" key="2">
    <source>
        <dbReference type="ARBA" id="ARBA00004141"/>
    </source>
</evidence>
<keyword evidence="15" id="KW-1185">Reference proteome</keyword>
<feature type="domain" description="Peptidase M50" evidence="13">
    <location>
        <begin position="26"/>
        <end position="95"/>
    </location>
</feature>
<feature type="domain" description="Peptidase M50" evidence="13">
    <location>
        <begin position="106"/>
        <end position="157"/>
    </location>
</feature>
<gene>
    <name evidence="14" type="ORF">ACFSFY_04405</name>
</gene>
<dbReference type="InterPro" id="IPR008915">
    <property type="entry name" value="Peptidase_M50"/>
</dbReference>
<keyword evidence="6" id="KW-0479">Metal-binding</keyword>
<dbReference type="Pfam" id="PF02163">
    <property type="entry name" value="Peptidase_M50"/>
    <property type="match status" value="2"/>
</dbReference>
<evidence type="ECO:0000256" key="1">
    <source>
        <dbReference type="ARBA" id="ARBA00001947"/>
    </source>
</evidence>
<comment type="cofactor">
    <cofactor evidence="1">
        <name>Zn(2+)</name>
        <dbReference type="ChEBI" id="CHEBI:29105"/>
    </cofactor>
</comment>
<feature type="transmembrane region" description="Helical" evidence="12">
    <location>
        <begin position="76"/>
        <end position="97"/>
    </location>
</feature>
<evidence type="ECO:0000256" key="9">
    <source>
        <dbReference type="ARBA" id="ARBA00022989"/>
    </source>
</evidence>
<name>A0ABW4SEE3_9BACL</name>
<evidence type="ECO:0000256" key="10">
    <source>
        <dbReference type="ARBA" id="ARBA00023049"/>
    </source>
</evidence>
<reference evidence="15" key="1">
    <citation type="journal article" date="2019" name="Int. J. Syst. Evol. Microbiol.">
        <title>The Global Catalogue of Microorganisms (GCM) 10K type strain sequencing project: providing services to taxonomists for standard genome sequencing and annotation.</title>
        <authorList>
            <consortium name="The Broad Institute Genomics Platform"/>
            <consortium name="The Broad Institute Genome Sequencing Center for Infectious Disease"/>
            <person name="Wu L."/>
            <person name="Ma J."/>
        </authorList>
    </citation>
    <scope>NUCLEOTIDE SEQUENCE [LARGE SCALE GENOMIC DNA]</scope>
    <source>
        <strain evidence="15">CGMCC 4.7177</strain>
    </source>
</reference>
<feature type="transmembrane region" description="Helical" evidence="12">
    <location>
        <begin position="12"/>
        <end position="34"/>
    </location>
</feature>
<evidence type="ECO:0000313" key="14">
    <source>
        <dbReference type="EMBL" id="MFD1927304.1"/>
    </source>
</evidence>
<keyword evidence="11 12" id="KW-0472">Membrane</keyword>
<accession>A0ABW4SEE3</accession>
<evidence type="ECO:0000256" key="8">
    <source>
        <dbReference type="ARBA" id="ARBA00022833"/>
    </source>
</evidence>
<evidence type="ECO:0000256" key="5">
    <source>
        <dbReference type="ARBA" id="ARBA00022692"/>
    </source>
</evidence>
<dbReference type="RefSeq" id="WP_381535951.1">
    <property type="nucleotide sequence ID" value="NZ_JBHUGI010000006.1"/>
</dbReference>
<evidence type="ECO:0000256" key="6">
    <source>
        <dbReference type="ARBA" id="ARBA00022723"/>
    </source>
</evidence>
<keyword evidence="9 12" id="KW-1133">Transmembrane helix</keyword>
<sequence>MKFRLHPVLIPVFLFLMITGGFSLYALIFISLLLHEFGHLIAARITGMRVRSCTIMPYGGELVIPGRLLAPKKDRILVAMGGPIATALLLLIALSFSFPGDVLFIRIQVVLLIINLLPILPLDGGQALAAIFETKGSEHSTRNRMLVFSILFLIVAILLMATRIPTTIPYLLLTVFLLVQNIAAFRFRKYEQAYLDVKLKRLTI</sequence>
<evidence type="ECO:0000259" key="13">
    <source>
        <dbReference type="Pfam" id="PF02163"/>
    </source>
</evidence>
<dbReference type="EMBL" id="JBHUGI010000006">
    <property type="protein sequence ID" value="MFD1927304.1"/>
    <property type="molecule type" value="Genomic_DNA"/>
</dbReference>
<protein>
    <submittedName>
        <fullName evidence="14">M50 family metallopeptidase</fullName>
    </submittedName>
</protein>
<comment type="similarity">
    <text evidence="3">Belongs to the peptidase M50B family.</text>
</comment>
<keyword evidence="4" id="KW-0645">Protease</keyword>
<dbReference type="PANTHER" id="PTHR39188">
    <property type="entry name" value="MEMBRANE-ASSOCIATED ZINC METALLOPROTEASE M50B"/>
    <property type="match status" value="1"/>
</dbReference>
<keyword evidence="7" id="KW-0378">Hydrolase</keyword>
<evidence type="ECO:0000256" key="7">
    <source>
        <dbReference type="ARBA" id="ARBA00022801"/>
    </source>
</evidence>
<keyword evidence="10" id="KW-0482">Metalloprotease</keyword>
<evidence type="ECO:0000256" key="3">
    <source>
        <dbReference type="ARBA" id="ARBA00007931"/>
    </source>
</evidence>
<proteinExistence type="inferred from homology"/>
<comment type="caution">
    <text evidence="14">The sequence shown here is derived from an EMBL/GenBank/DDBJ whole genome shotgun (WGS) entry which is preliminary data.</text>
</comment>
<evidence type="ECO:0000256" key="4">
    <source>
        <dbReference type="ARBA" id="ARBA00022670"/>
    </source>
</evidence>
<organism evidence="14 15">
    <name type="scientific">Sporosarcina siberiensis</name>
    <dbReference type="NCBI Taxonomy" id="1365606"/>
    <lineage>
        <taxon>Bacteria</taxon>
        <taxon>Bacillati</taxon>
        <taxon>Bacillota</taxon>
        <taxon>Bacilli</taxon>
        <taxon>Bacillales</taxon>
        <taxon>Caryophanaceae</taxon>
        <taxon>Sporosarcina</taxon>
    </lineage>
</organism>
<keyword evidence="5 12" id="KW-0812">Transmembrane</keyword>
<feature type="transmembrane region" description="Helical" evidence="12">
    <location>
        <begin position="103"/>
        <end position="122"/>
    </location>
</feature>
<feature type="transmembrane region" description="Helical" evidence="12">
    <location>
        <begin position="167"/>
        <end position="185"/>
    </location>
</feature>
<evidence type="ECO:0000256" key="11">
    <source>
        <dbReference type="ARBA" id="ARBA00023136"/>
    </source>
</evidence>
<feature type="transmembrane region" description="Helical" evidence="12">
    <location>
        <begin position="143"/>
        <end position="161"/>
    </location>
</feature>
<evidence type="ECO:0000256" key="12">
    <source>
        <dbReference type="SAM" id="Phobius"/>
    </source>
</evidence>
<keyword evidence="8" id="KW-0862">Zinc</keyword>
<dbReference type="PANTHER" id="PTHR39188:SF3">
    <property type="entry name" value="STAGE IV SPORULATION PROTEIN FB"/>
    <property type="match status" value="1"/>
</dbReference>